<dbReference type="GO" id="GO:0016740">
    <property type="term" value="F:transferase activity"/>
    <property type="evidence" value="ECO:0007669"/>
    <property type="project" value="UniProtKB-KW"/>
</dbReference>
<accession>A0A494XUS1</accession>
<dbReference type="CDD" id="cd00761">
    <property type="entry name" value="Glyco_tranf_GTA_type"/>
    <property type="match status" value="1"/>
</dbReference>
<evidence type="ECO:0000313" key="1">
    <source>
        <dbReference type="EMBL" id="RKP53594.1"/>
    </source>
</evidence>
<dbReference type="EMBL" id="RBZU01000006">
    <property type="protein sequence ID" value="RKP53594.1"/>
    <property type="molecule type" value="Genomic_DNA"/>
</dbReference>
<dbReference type="AlphaFoldDB" id="A0A494XUS1"/>
<dbReference type="OrthoDB" id="5379371at2"/>
<protein>
    <submittedName>
        <fullName evidence="1">Glycosyltransferase family 2 protein</fullName>
    </submittedName>
</protein>
<dbReference type="InterPro" id="IPR029044">
    <property type="entry name" value="Nucleotide-diphossugar_trans"/>
</dbReference>
<dbReference type="Proteomes" id="UP000270342">
    <property type="component" value="Unassembled WGS sequence"/>
</dbReference>
<keyword evidence="1" id="KW-0808">Transferase</keyword>
<gene>
    <name evidence="1" type="ORF">D7S86_15065</name>
</gene>
<evidence type="ECO:0000313" key="2">
    <source>
        <dbReference type="Proteomes" id="UP000270342"/>
    </source>
</evidence>
<comment type="caution">
    <text evidence="1">The sequence shown here is derived from an EMBL/GenBank/DDBJ whole genome shotgun (WGS) entry which is preliminary data.</text>
</comment>
<name>A0A494XUS1_9BURK</name>
<reference evidence="1 2" key="1">
    <citation type="submission" date="2018-10" db="EMBL/GenBank/DDBJ databases">
        <title>Robbsia sp. DHC34, isolated from soil.</title>
        <authorList>
            <person name="Gao Z.-H."/>
            <person name="Qiu L.-H."/>
        </authorList>
    </citation>
    <scope>NUCLEOTIDE SEQUENCE [LARGE SCALE GENOMIC DNA]</scope>
    <source>
        <strain evidence="1 2">DHC34</strain>
    </source>
</reference>
<dbReference type="SUPFAM" id="SSF53448">
    <property type="entry name" value="Nucleotide-diphospho-sugar transferases"/>
    <property type="match status" value="1"/>
</dbReference>
<keyword evidence="2" id="KW-1185">Reference proteome</keyword>
<organism evidence="1 2">
    <name type="scientific">Pararobbsia silviterrae</name>
    <dbReference type="NCBI Taxonomy" id="1792498"/>
    <lineage>
        <taxon>Bacteria</taxon>
        <taxon>Pseudomonadati</taxon>
        <taxon>Pseudomonadota</taxon>
        <taxon>Betaproteobacteria</taxon>
        <taxon>Burkholderiales</taxon>
        <taxon>Burkholderiaceae</taxon>
        <taxon>Pararobbsia</taxon>
    </lineage>
</organism>
<sequence length="352" mass="39882">MSAAPAASVESTGTPYRYRTAAQISTYPLDFPHMAHLLAHQIRVWSPMVERIVVTIDTFRSRSGRYRGEDYDKNLHALRELALGLAKVHPEVEVVEVDYSPQARREVARALFGSDDMPVKAWDGGPFYAYFYGLHHAQARYIAHFDGDMLFGGASPTWMNEAIACMEADPDVLMTSPFPGPPRADHAILGHDDPLLRRVPDLAYPAYRFESASTRIFMIDMARLRDRVGPLPLERPKASSRIKAKLLGNPPDVIEAEQLLGIVLRRHGLHRIDMLGTGNGLWSLHPPYRGPRFYAQLAQLVEAVESNRIPDAQRGHYDVHDSLIDWSSERLRTRRHKRLLRLLKDRLLVGAR</sequence>
<proteinExistence type="predicted"/>